<feature type="domain" description="ABC transmembrane type-1" evidence="9">
    <location>
        <begin position="3"/>
        <end position="107"/>
    </location>
</feature>
<gene>
    <name evidence="10" type="ORF">Nepgr_020134</name>
</gene>
<dbReference type="GO" id="GO:0005524">
    <property type="term" value="F:ATP binding"/>
    <property type="evidence" value="ECO:0007669"/>
    <property type="project" value="InterPro"/>
</dbReference>
<feature type="transmembrane region" description="Helical" evidence="8">
    <location>
        <begin position="68"/>
        <end position="89"/>
    </location>
</feature>
<evidence type="ECO:0000256" key="4">
    <source>
        <dbReference type="ARBA" id="ARBA00022737"/>
    </source>
</evidence>
<dbReference type="Gene3D" id="1.20.1560.10">
    <property type="entry name" value="ABC transporter type 1, transmembrane domain"/>
    <property type="match status" value="1"/>
</dbReference>
<dbReference type="EMBL" id="BSYO01000019">
    <property type="protein sequence ID" value="GMH18293.1"/>
    <property type="molecule type" value="Genomic_DNA"/>
</dbReference>
<comment type="caution">
    <text evidence="10">The sequence shown here is derived from an EMBL/GenBank/DDBJ whole genome shotgun (WGS) entry which is preliminary data.</text>
</comment>
<evidence type="ECO:0000313" key="10">
    <source>
        <dbReference type="EMBL" id="GMH18293.1"/>
    </source>
</evidence>
<evidence type="ECO:0000259" key="9">
    <source>
        <dbReference type="Pfam" id="PF00664"/>
    </source>
</evidence>
<comment type="similarity">
    <text evidence="1">Belongs to the ABC transporter superfamily. ABCB family. Multidrug resistance exporter (TC 3.A.1.201) subfamily.</text>
</comment>
<evidence type="ECO:0000256" key="7">
    <source>
        <dbReference type="ARBA" id="ARBA00023180"/>
    </source>
</evidence>
<keyword evidence="5 8" id="KW-1133">Transmembrane helix</keyword>
<dbReference type="Proteomes" id="UP001279734">
    <property type="component" value="Unassembled WGS sequence"/>
</dbReference>
<keyword evidence="11" id="KW-1185">Reference proteome</keyword>
<evidence type="ECO:0000256" key="3">
    <source>
        <dbReference type="ARBA" id="ARBA00022692"/>
    </source>
</evidence>
<dbReference type="GO" id="GO:0016020">
    <property type="term" value="C:membrane"/>
    <property type="evidence" value="ECO:0007669"/>
    <property type="project" value="InterPro"/>
</dbReference>
<evidence type="ECO:0000256" key="6">
    <source>
        <dbReference type="ARBA" id="ARBA00023136"/>
    </source>
</evidence>
<evidence type="ECO:0000256" key="8">
    <source>
        <dbReference type="SAM" id="Phobius"/>
    </source>
</evidence>
<dbReference type="AlphaFoldDB" id="A0AAD3SVE6"/>
<dbReference type="PANTHER" id="PTHR45136">
    <property type="entry name" value="ABC TRANSPORTER DOMAIN-CONTAINING PROTEIN"/>
    <property type="match status" value="1"/>
</dbReference>
<dbReference type="SUPFAM" id="SSF90123">
    <property type="entry name" value="ABC transporter transmembrane region"/>
    <property type="match status" value="1"/>
</dbReference>
<feature type="transmembrane region" description="Helical" evidence="8">
    <location>
        <begin position="101"/>
        <end position="120"/>
    </location>
</feature>
<keyword evidence="2" id="KW-0813">Transport</keyword>
<dbReference type="PANTHER" id="PTHR45136:SF2">
    <property type="entry name" value="ABC TRANSPORTER DOMAIN-CONTAINING PROTEIN"/>
    <property type="match status" value="1"/>
</dbReference>
<evidence type="ECO:0000256" key="1">
    <source>
        <dbReference type="ARBA" id="ARBA00007577"/>
    </source>
</evidence>
<keyword evidence="7" id="KW-0325">Glycoprotein</keyword>
<evidence type="ECO:0000256" key="2">
    <source>
        <dbReference type="ARBA" id="ARBA00022448"/>
    </source>
</evidence>
<sequence>MIYGKYLLCLLTKSYKAYSRANPIIFLALSFIITVYSFTAENRILEKYASVLDKIMKPGIRQGITKELAIGSTGLSVEIWVFLAWYGSLVVMHRGESGGRIYAVGISIILGGVTLAQHFLR</sequence>
<dbReference type="Pfam" id="PF00664">
    <property type="entry name" value="ABC_membrane"/>
    <property type="match status" value="1"/>
</dbReference>
<name>A0AAD3SVE6_NEPGR</name>
<reference evidence="10" key="1">
    <citation type="submission" date="2023-05" db="EMBL/GenBank/DDBJ databases">
        <title>Nepenthes gracilis genome sequencing.</title>
        <authorList>
            <person name="Fukushima K."/>
        </authorList>
    </citation>
    <scope>NUCLEOTIDE SEQUENCE</scope>
    <source>
        <strain evidence="10">SING2019-196</strain>
    </source>
</reference>
<evidence type="ECO:0000313" key="11">
    <source>
        <dbReference type="Proteomes" id="UP001279734"/>
    </source>
</evidence>
<organism evidence="10 11">
    <name type="scientific">Nepenthes gracilis</name>
    <name type="common">Slender pitcher plant</name>
    <dbReference type="NCBI Taxonomy" id="150966"/>
    <lineage>
        <taxon>Eukaryota</taxon>
        <taxon>Viridiplantae</taxon>
        <taxon>Streptophyta</taxon>
        <taxon>Embryophyta</taxon>
        <taxon>Tracheophyta</taxon>
        <taxon>Spermatophyta</taxon>
        <taxon>Magnoliopsida</taxon>
        <taxon>eudicotyledons</taxon>
        <taxon>Gunneridae</taxon>
        <taxon>Pentapetalae</taxon>
        <taxon>Caryophyllales</taxon>
        <taxon>Nepenthaceae</taxon>
        <taxon>Nepenthes</taxon>
    </lineage>
</organism>
<feature type="transmembrane region" description="Helical" evidence="8">
    <location>
        <begin position="21"/>
        <end position="39"/>
    </location>
</feature>
<keyword evidence="4" id="KW-0677">Repeat</keyword>
<dbReference type="InterPro" id="IPR011527">
    <property type="entry name" value="ABC1_TM_dom"/>
</dbReference>
<protein>
    <recommendedName>
        <fullName evidence="9">ABC transmembrane type-1 domain-containing protein</fullName>
    </recommendedName>
</protein>
<proteinExistence type="inferred from homology"/>
<keyword evidence="3 8" id="KW-0812">Transmembrane</keyword>
<keyword evidence="6 8" id="KW-0472">Membrane</keyword>
<dbReference type="GO" id="GO:0140359">
    <property type="term" value="F:ABC-type transporter activity"/>
    <property type="evidence" value="ECO:0007669"/>
    <property type="project" value="InterPro"/>
</dbReference>
<evidence type="ECO:0000256" key="5">
    <source>
        <dbReference type="ARBA" id="ARBA00022989"/>
    </source>
</evidence>
<dbReference type="InterPro" id="IPR036640">
    <property type="entry name" value="ABC1_TM_sf"/>
</dbReference>
<accession>A0AAD3SVE6</accession>